<organism evidence="18 19">
    <name type="scientific">Phaeocystidibacter luteus</name>
    <dbReference type="NCBI Taxonomy" id="911197"/>
    <lineage>
        <taxon>Bacteria</taxon>
        <taxon>Pseudomonadati</taxon>
        <taxon>Bacteroidota</taxon>
        <taxon>Flavobacteriia</taxon>
        <taxon>Flavobacteriales</taxon>
        <taxon>Phaeocystidibacteraceae</taxon>
        <taxon>Phaeocystidibacter</taxon>
    </lineage>
</organism>
<evidence type="ECO:0000256" key="4">
    <source>
        <dbReference type="ARBA" id="ARBA00005259"/>
    </source>
</evidence>
<gene>
    <name evidence="18" type="primary">ribD</name>
    <name evidence="18" type="ORF">F8C67_01735</name>
</gene>
<evidence type="ECO:0000256" key="11">
    <source>
        <dbReference type="ARBA" id="ARBA00023002"/>
    </source>
</evidence>
<protein>
    <recommendedName>
        <fullName evidence="13">Riboflavin biosynthesis protein RibD</fullName>
    </recommendedName>
    <domain>
        <recommendedName>
            <fullName evidence="13">Diaminohydroxyphosphoribosylaminopyrimidine deaminase</fullName>
            <shortName evidence="13">DRAP deaminase</shortName>
            <ecNumber evidence="13">3.5.4.26</ecNumber>
        </recommendedName>
        <alternativeName>
            <fullName evidence="13">Riboflavin-specific deaminase</fullName>
        </alternativeName>
    </domain>
    <domain>
        <recommendedName>
            <fullName evidence="13">5-amino-6-(5-phosphoribosylamino)uracil reductase</fullName>
            <ecNumber evidence="13">1.1.1.193</ecNumber>
        </recommendedName>
        <alternativeName>
            <fullName evidence="13">HTP reductase</fullName>
        </alternativeName>
    </domain>
</protein>
<sequence>MNHEIYMRRCLELAALGRGKTSPNPMVGSVIVENGEIIGEGWHHKAGEPHAEVNAINSVVDRSRLVNATIYVNLEPCAHFGRTPPCALRIIEECIPHVVIGTRDPHSAVAGKGIEMMKDKGIRVEEGFLSDECTELNKAFFTFHSAERPYVTLKYAQSSDGFIAPDPDRRSAGEPAWITGVESKQRVHRLRAEVDAILVGGKTVSLDNPSLTTRLWPGSNPQRVVWANRPVDSKSKVISDGLSTWIVGRNADQHGYSEPVEAWNANSVIELLHGLHERNITHLLVEGGAQTLNQFVAENLWDEAFLLVGPTEFTSGTPAPQLSNAKLEWEEQVGADNWKRFTRI</sequence>
<dbReference type="FunFam" id="3.40.140.10:FF:000025">
    <property type="entry name" value="Riboflavin biosynthesis protein RibD"/>
    <property type="match status" value="1"/>
</dbReference>
<keyword evidence="10 13" id="KW-0521">NADP</keyword>
<feature type="binding site" evidence="16">
    <location>
        <position position="86"/>
    </location>
    <ligand>
        <name>Zn(2+)</name>
        <dbReference type="ChEBI" id="CHEBI:29105"/>
        <note>catalytic</note>
    </ligand>
</feature>
<dbReference type="EC" id="1.1.1.193" evidence="13"/>
<feature type="binding site" evidence="16">
    <location>
        <position position="50"/>
    </location>
    <ligand>
        <name>Zn(2+)</name>
        <dbReference type="ChEBI" id="CHEBI:29105"/>
        <note>catalytic</note>
    </ligand>
</feature>
<dbReference type="PANTHER" id="PTHR38011">
    <property type="entry name" value="DIHYDROFOLATE REDUCTASE FAMILY PROTEIN (AFU_ORTHOLOGUE AFUA_8G06820)"/>
    <property type="match status" value="1"/>
</dbReference>
<evidence type="ECO:0000256" key="6">
    <source>
        <dbReference type="ARBA" id="ARBA00022619"/>
    </source>
</evidence>
<dbReference type="EMBL" id="WBVO01000001">
    <property type="protein sequence ID" value="KAB2814483.1"/>
    <property type="molecule type" value="Genomic_DNA"/>
</dbReference>
<dbReference type="EC" id="3.5.4.26" evidence="13"/>
<evidence type="ECO:0000256" key="15">
    <source>
        <dbReference type="PIRSR" id="PIRSR006769-2"/>
    </source>
</evidence>
<accession>A0A6N6RLN1</accession>
<evidence type="ECO:0000256" key="1">
    <source>
        <dbReference type="ARBA" id="ARBA00002151"/>
    </source>
</evidence>
<dbReference type="RefSeq" id="WP_151666063.1">
    <property type="nucleotide sequence ID" value="NZ_WBVO01000001.1"/>
</dbReference>
<feature type="active site" description="Proton donor" evidence="14">
    <location>
        <position position="52"/>
    </location>
</feature>
<keyword evidence="6 13" id="KW-0686">Riboflavin biosynthesis</keyword>
<evidence type="ECO:0000256" key="12">
    <source>
        <dbReference type="ARBA" id="ARBA00023268"/>
    </source>
</evidence>
<feature type="domain" description="CMP/dCMP-type deaminase" evidence="17">
    <location>
        <begin position="1"/>
        <end position="125"/>
    </location>
</feature>
<feature type="binding site" evidence="15">
    <location>
        <position position="156"/>
    </location>
    <ligand>
        <name>NADP(+)</name>
        <dbReference type="ChEBI" id="CHEBI:58349"/>
    </ligand>
</feature>
<keyword evidence="8 13" id="KW-0378">Hydrolase</keyword>
<name>A0A6N6RLN1_9FLAO</name>
<dbReference type="GO" id="GO:0008703">
    <property type="term" value="F:5-amino-6-(5-phosphoribosylamino)uracil reductase activity"/>
    <property type="evidence" value="ECO:0007669"/>
    <property type="project" value="UniProtKB-EC"/>
</dbReference>
<dbReference type="InterPro" id="IPR024072">
    <property type="entry name" value="DHFR-like_dom_sf"/>
</dbReference>
<feature type="binding site" evidence="15">
    <location>
        <position position="177"/>
    </location>
    <ligand>
        <name>NADP(+)</name>
        <dbReference type="ChEBI" id="CHEBI:58349"/>
    </ligand>
</feature>
<comment type="similarity">
    <text evidence="4 13">In the N-terminal section; belongs to the cytidine and deoxycytidylate deaminase family.</text>
</comment>
<dbReference type="InterPro" id="IPR002125">
    <property type="entry name" value="CMP_dCMP_dom"/>
</dbReference>
<comment type="caution">
    <text evidence="18">The sequence shown here is derived from an EMBL/GenBank/DDBJ whole genome shotgun (WGS) entry which is preliminary data.</text>
</comment>
<dbReference type="PIRSF" id="PIRSF006769">
    <property type="entry name" value="RibD"/>
    <property type="match status" value="1"/>
</dbReference>
<evidence type="ECO:0000256" key="9">
    <source>
        <dbReference type="ARBA" id="ARBA00022833"/>
    </source>
</evidence>
<dbReference type="PROSITE" id="PS51747">
    <property type="entry name" value="CYT_DCMP_DEAMINASES_2"/>
    <property type="match status" value="1"/>
</dbReference>
<comment type="function">
    <text evidence="1 13">Converts 2,5-diamino-6-(ribosylamino)-4(3h)-pyrimidinone 5'-phosphate into 5-amino-6-(ribosylamino)-2,4(1h,3h)-pyrimidinedione 5'-phosphate.</text>
</comment>
<dbReference type="InterPro" id="IPR002734">
    <property type="entry name" value="RibDG_C"/>
</dbReference>
<feature type="binding site" evidence="15">
    <location>
        <position position="207"/>
    </location>
    <ligand>
        <name>NADP(+)</name>
        <dbReference type="ChEBI" id="CHEBI:58349"/>
    </ligand>
</feature>
<dbReference type="SUPFAM" id="SSF53597">
    <property type="entry name" value="Dihydrofolate reductase-like"/>
    <property type="match status" value="1"/>
</dbReference>
<dbReference type="InterPro" id="IPR004794">
    <property type="entry name" value="Eubact_RibD"/>
</dbReference>
<feature type="binding site" evidence="15">
    <location>
        <position position="203"/>
    </location>
    <ligand>
        <name>substrate</name>
    </ligand>
</feature>
<feature type="binding site" evidence="15">
    <location>
        <position position="286"/>
    </location>
    <ligand>
        <name>substrate</name>
    </ligand>
</feature>
<keyword evidence="12" id="KW-0511">Multifunctional enzyme</keyword>
<dbReference type="GO" id="GO:0009231">
    <property type="term" value="P:riboflavin biosynthetic process"/>
    <property type="evidence" value="ECO:0007669"/>
    <property type="project" value="UniProtKB-UniPathway"/>
</dbReference>
<comment type="similarity">
    <text evidence="5 13">In the C-terminal section; belongs to the HTP reductase family.</text>
</comment>
<dbReference type="Pfam" id="PF00383">
    <property type="entry name" value="dCMP_cyt_deam_1"/>
    <property type="match status" value="1"/>
</dbReference>
<keyword evidence="11 13" id="KW-0560">Oxidoreductase</keyword>
<evidence type="ECO:0000256" key="2">
    <source>
        <dbReference type="ARBA" id="ARBA00004882"/>
    </source>
</evidence>
<comment type="pathway">
    <text evidence="3 13">Cofactor biosynthesis; riboflavin biosynthesis; 5-amino-6-(D-ribitylamino)uracil from GTP: step 3/4.</text>
</comment>
<evidence type="ECO:0000313" key="18">
    <source>
        <dbReference type="EMBL" id="KAB2814483.1"/>
    </source>
</evidence>
<evidence type="ECO:0000256" key="5">
    <source>
        <dbReference type="ARBA" id="ARBA00007417"/>
    </source>
</evidence>
<evidence type="ECO:0000259" key="17">
    <source>
        <dbReference type="PROSITE" id="PS51747"/>
    </source>
</evidence>
<dbReference type="InterPro" id="IPR016193">
    <property type="entry name" value="Cytidine_deaminase-like"/>
</dbReference>
<dbReference type="GO" id="GO:0008835">
    <property type="term" value="F:diaminohydroxyphosphoribosylaminopyrimidine deaminase activity"/>
    <property type="evidence" value="ECO:0007669"/>
    <property type="project" value="UniProtKB-EC"/>
</dbReference>
<evidence type="ECO:0000256" key="3">
    <source>
        <dbReference type="ARBA" id="ARBA00004910"/>
    </source>
</evidence>
<evidence type="ECO:0000256" key="14">
    <source>
        <dbReference type="PIRSR" id="PIRSR006769-1"/>
    </source>
</evidence>
<keyword evidence="9 13" id="KW-0862">Zinc</keyword>
<proteinExistence type="inferred from homology"/>
<feature type="binding site" evidence="15">
    <location>
        <position position="211"/>
    </location>
    <ligand>
        <name>substrate</name>
    </ligand>
</feature>
<dbReference type="OrthoDB" id="9800865at2"/>
<feature type="binding site" evidence="15">
    <location>
        <position position="191"/>
    </location>
    <ligand>
        <name>substrate</name>
    </ligand>
</feature>
<dbReference type="AlphaFoldDB" id="A0A6N6RLN1"/>
<evidence type="ECO:0000313" key="19">
    <source>
        <dbReference type="Proteomes" id="UP000468650"/>
    </source>
</evidence>
<evidence type="ECO:0000256" key="8">
    <source>
        <dbReference type="ARBA" id="ARBA00022801"/>
    </source>
</evidence>
<dbReference type="CDD" id="cd01284">
    <property type="entry name" value="Riboflavin_deaminase-reductase"/>
    <property type="match status" value="1"/>
</dbReference>
<dbReference type="UniPathway" id="UPA00275">
    <property type="reaction ID" value="UER00401"/>
</dbReference>
<dbReference type="Gene3D" id="3.40.430.10">
    <property type="entry name" value="Dihydrofolate Reductase, subunit A"/>
    <property type="match status" value="1"/>
</dbReference>
<reference evidence="18 19" key="1">
    <citation type="submission" date="2019-09" db="EMBL/GenBank/DDBJ databases">
        <title>Genomes of family Cryomorphaceae.</title>
        <authorList>
            <person name="Bowman J.P."/>
        </authorList>
    </citation>
    <scope>NUCLEOTIDE SEQUENCE [LARGE SCALE GENOMIC DNA]</scope>
    <source>
        <strain evidence="18 19">LMG 25704</strain>
    </source>
</reference>
<dbReference type="Pfam" id="PF01872">
    <property type="entry name" value="RibD_C"/>
    <property type="match status" value="1"/>
</dbReference>
<feature type="binding site" evidence="15">
    <location>
        <position position="233"/>
    </location>
    <ligand>
        <name>NADP(+)</name>
        <dbReference type="ChEBI" id="CHEBI:58349"/>
    </ligand>
</feature>
<evidence type="ECO:0000256" key="7">
    <source>
        <dbReference type="ARBA" id="ARBA00022723"/>
    </source>
</evidence>
<dbReference type="GO" id="GO:0046872">
    <property type="term" value="F:metal ion binding"/>
    <property type="evidence" value="ECO:0007669"/>
    <property type="project" value="UniProtKB-KW"/>
</dbReference>
<evidence type="ECO:0000256" key="16">
    <source>
        <dbReference type="PIRSR" id="PIRSR006769-3"/>
    </source>
</evidence>
<comment type="cofactor">
    <cofactor evidence="13 16">
        <name>Zn(2+)</name>
        <dbReference type="ChEBI" id="CHEBI:29105"/>
    </cofactor>
    <text evidence="13 16">Binds 1 zinc ion.</text>
</comment>
<feature type="binding site" evidence="16">
    <location>
        <position position="77"/>
    </location>
    <ligand>
        <name>Zn(2+)</name>
        <dbReference type="ChEBI" id="CHEBI:29105"/>
        <note>catalytic</note>
    </ligand>
</feature>
<dbReference type="SUPFAM" id="SSF53927">
    <property type="entry name" value="Cytidine deaminase-like"/>
    <property type="match status" value="1"/>
</dbReference>
<keyword evidence="7 13" id="KW-0479">Metal-binding</keyword>
<dbReference type="InterPro" id="IPR050765">
    <property type="entry name" value="Riboflavin_Biosynth_HTPR"/>
</dbReference>
<dbReference type="Proteomes" id="UP000468650">
    <property type="component" value="Unassembled WGS sequence"/>
</dbReference>
<dbReference type="NCBIfam" id="TIGR00326">
    <property type="entry name" value="eubact_ribD"/>
    <property type="match status" value="1"/>
</dbReference>
<dbReference type="Gene3D" id="3.40.140.10">
    <property type="entry name" value="Cytidine Deaminase, domain 2"/>
    <property type="match status" value="1"/>
</dbReference>
<dbReference type="PANTHER" id="PTHR38011:SF7">
    <property type="entry name" value="2,5-DIAMINO-6-RIBOSYLAMINO-4(3H)-PYRIMIDINONE 5'-PHOSPHATE REDUCTASE"/>
    <property type="match status" value="1"/>
</dbReference>
<keyword evidence="19" id="KW-1185">Reference proteome</keyword>
<comment type="catalytic activity">
    <reaction evidence="13">
        <text>2,5-diamino-6-hydroxy-4-(5-phosphoribosylamino)-pyrimidine + H2O + H(+) = 5-amino-6-(5-phospho-D-ribosylamino)uracil + NH4(+)</text>
        <dbReference type="Rhea" id="RHEA:21868"/>
        <dbReference type="ChEBI" id="CHEBI:15377"/>
        <dbReference type="ChEBI" id="CHEBI:15378"/>
        <dbReference type="ChEBI" id="CHEBI:28938"/>
        <dbReference type="ChEBI" id="CHEBI:58453"/>
        <dbReference type="ChEBI" id="CHEBI:58614"/>
        <dbReference type="EC" id="3.5.4.26"/>
    </reaction>
</comment>
<comment type="catalytic activity">
    <reaction evidence="13">
        <text>5-amino-6-(5-phospho-D-ribitylamino)uracil + NADP(+) = 5-amino-6-(5-phospho-D-ribosylamino)uracil + NADPH + H(+)</text>
        <dbReference type="Rhea" id="RHEA:17845"/>
        <dbReference type="ChEBI" id="CHEBI:15378"/>
        <dbReference type="ChEBI" id="CHEBI:57783"/>
        <dbReference type="ChEBI" id="CHEBI:58349"/>
        <dbReference type="ChEBI" id="CHEBI:58421"/>
        <dbReference type="ChEBI" id="CHEBI:58453"/>
        <dbReference type="EC" id="1.1.1.193"/>
    </reaction>
</comment>
<evidence type="ECO:0000256" key="13">
    <source>
        <dbReference type="PIRNR" id="PIRNR006769"/>
    </source>
</evidence>
<feature type="binding site" evidence="15">
    <location>
        <position position="214"/>
    </location>
    <ligand>
        <name>substrate</name>
    </ligand>
</feature>
<evidence type="ECO:0000256" key="10">
    <source>
        <dbReference type="ARBA" id="ARBA00022857"/>
    </source>
</evidence>
<comment type="pathway">
    <text evidence="2 13">Cofactor biosynthesis; riboflavin biosynthesis; 5-amino-6-(D-ribitylamino)uracil from GTP: step 2/4.</text>
</comment>